<dbReference type="SUPFAM" id="SSF102114">
    <property type="entry name" value="Radical SAM enzymes"/>
    <property type="match status" value="1"/>
</dbReference>
<evidence type="ECO:0000256" key="5">
    <source>
        <dbReference type="ARBA" id="ARBA00023014"/>
    </source>
</evidence>
<dbReference type="EMBL" id="DTHO01000022">
    <property type="protein sequence ID" value="HGG99384.1"/>
    <property type="molecule type" value="Genomic_DNA"/>
</dbReference>
<dbReference type="InterPro" id="IPR016431">
    <property type="entry name" value="Pyrv-formate_lyase-activ_prd"/>
</dbReference>
<keyword evidence="1" id="KW-0004">4Fe-4S</keyword>
<name>A0A7C4EKZ9_9BACT</name>
<dbReference type="GO" id="GO:0046872">
    <property type="term" value="F:metal ion binding"/>
    <property type="evidence" value="ECO:0007669"/>
    <property type="project" value="UniProtKB-KW"/>
</dbReference>
<comment type="cofactor">
    <cofactor evidence="6">
        <name>[4Fe-4S] cluster</name>
        <dbReference type="ChEBI" id="CHEBI:49883"/>
    </cofactor>
    <text evidence="6">Binds 1 [4Fe-4S] cluster. The cluster is coordinated with 3 cysteines and an exchangeable S-adenosyl-L-methionine.</text>
</comment>
<dbReference type="InterPro" id="IPR013785">
    <property type="entry name" value="Aldolase_TIM"/>
</dbReference>
<feature type="binding site" evidence="6">
    <location>
        <position position="86"/>
    </location>
    <ligand>
        <name>[4Fe-4S] cluster</name>
        <dbReference type="ChEBI" id="CHEBI:49883"/>
        <note>4Fe-4S-S-AdoMet</note>
    </ligand>
</feature>
<dbReference type="NCBIfam" id="TIGR04337">
    <property type="entry name" value="AmmeMemoSam_rS"/>
    <property type="match status" value="1"/>
</dbReference>
<feature type="binding site" evidence="6">
    <location>
        <position position="89"/>
    </location>
    <ligand>
        <name>[4Fe-4S] cluster</name>
        <dbReference type="ChEBI" id="CHEBI:49883"/>
        <note>4Fe-4S-S-AdoMet</note>
    </ligand>
</feature>
<dbReference type="InterPro" id="IPR027596">
    <property type="entry name" value="AmmeMemoSam_rS"/>
</dbReference>
<evidence type="ECO:0000256" key="2">
    <source>
        <dbReference type="ARBA" id="ARBA00022691"/>
    </source>
</evidence>
<protein>
    <submittedName>
        <fullName evidence="8">AmmeMemoRadiSam system radical SAM enzyme</fullName>
    </submittedName>
</protein>
<feature type="domain" description="Radical SAM core" evidence="7">
    <location>
        <begin position="67"/>
        <end position="292"/>
    </location>
</feature>
<accession>A0A7C4EKZ9</accession>
<dbReference type="InterPro" id="IPR007197">
    <property type="entry name" value="rSAM"/>
</dbReference>
<dbReference type="InterPro" id="IPR034457">
    <property type="entry name" value="Organic_radical-activating"/>
</dbReference>
<dbReference type="PANTHER" id="PTHR30352:SF5">
    <property type="entry name" value="PYRUVATE FORMATE-LYASE 1-ACTIVATING ENZYME"/>
    <property type="match status" value="1"/>
</dbReference>
<dbReference type="CDD" id="cd01335">
    <property type="entry name" value="Radical_SAM"/>
    <property type="match status" value="1"/>
</dbReference>
<dbReference type="GO" id="GO:0003824">
    <property type="term" value="F:catalytic activity"/>
    <property type="evidence" value="ECO:0007669"/>
    <property type="project" value="InterPro"/>
</dbReference>
<keyword evidence="2 6" id="KW-0949">S-adenosyl-L-methionine</keyword>
<dbReference type="InterPro" id="IPR058240">
    <property type="entry name" value="rSAM_sf"/>
</dbReference>
<reference evidence="8" key="1">
    <citation type="journal article" date="2020" name="mSystems">
        <title>Genome- and Community-Level Interaction Insights into Carbon Utilization and Element Cycling Functions of Hydrothermarchaeota in Hydrothermal Sediment.</title>
        <authorList>
            <person name="Zhou Z."/>
            <person name="Liu Y."/>
            <person name="Xu W."/>
            <person name="Pan J."/>
            <person name="Luo Z.H."/>
            <person name="Li M."/>
        </authorList>
    </citation>
    <scope>NUCLEOTIDE SEQUENCE [LARGE SCALE GENOMIC DNA]</scope>
    <source>
        <strain evidence="8">SpSt-788</strain>
    </source>
</reference>
<evidence type="ECO:0000259" key="7">
    <source>
        <dbReference type="PROSITE" id="PS51918"/>
    </source>
</evidence>
<proteinExistence type="predicted"/>
<evidence type="ECO:0000256" key="6">
    <source>
        <dbReference type="PIRSR" id="PIRSR004869-50"/>
    </source>
</evidence>
<sequence>MIKEALLQKIKDSKVQCLTCERRCEIDEGQTGFCKTRKNIAGKLYTLVYGEIASISANPIEKKPLYHFYPGSFALTVGTWSCNFTCPWCQNFRISKAPENIGKGKFFSPENFIELMKKYKCKGTSFSFNEPTLLFEYSLEVFHLAKKEGFYNTYVTNGYMTEEALKTLIHHGLDAMNIDIKGNAQFVRKYCGADVEKIWRNAVIALQNNVWIEITTLIIPGLNDDEKTLREFAKRIKNELGENIPWHLNAYYPAYDFSWKTYIPPTSIETLERGYEIAMEEGLNYVYIGNIPNHPGQNTYCPKCKRILIERDELRLKEYYLDSEEKCYNCKEKIPVIN</sequence>
<dbReference type="SFLD" id="SFLDS00029">
    <property type="entry name" value="Radical_SAM"/>
    <property type="match status" value="1"/>
</dbReference>
<dbReference type="PIRSF" id="PIRSF004869">
    <property type="entry name" value="PflX_prd"/>
    <property type="match status" value="1"/>
</dbReference>
<comment type="caution">
    <text evidence="8">The sequence shown here is derived from an EMBL/GenBank/DDBJ whole genome shotgun (WGS) entry which is preliminary data.</text>
</comment>
<evidence type="ECO:0000256" key="3">
    <source>
        <dbReference type="ARBA" id="ARBA00022723"/>
    </source>
</evidence>
<keyword evidence="3 6" id="KW-0479">Metal-binding</keyword>
<dbReference type="AlphaFoldDB" id="A0A7C4EKZ9"/>
<dbReference type="PANTHER" id="PTHR30352">
    <property type="entry name" value="PYRUVATE FORMATE-LYASE-ACTIVATING ENZYME"/>
    <property type="match status" value="1"/>
</dbReference>
<evidence type="ECO:0000256" key="1">
    <source>
        <dbReference type="ARBA" id="ARBA00022485"/>
    </source>
</evidence>
<dbReference type="Gene3D" id="3.20.20.70">
    <property type="entry name" value="Aldolase class I"/>
    <property type="match status" value="1"/>
</dbReference>
<gene>
    <name evidence="8" type="primary">amrS</name>
    <name evidence="8" type="ORF">ENV75_02895</name>
</gene>
<keyword evidence="4 6" id="KW-0408">Iron</keyword>
<dbReference type="GO" id="GO:0051539">
    <property type="term" value="F:4 iron, 4 sulfur cluster binding"/>
    <property type="evidence" value="ECO:0007669"/>
    <property type="project" value="UniProtKB-KW"/>
</dbReference>
<evidence type="ECO:0000256" key="4">
    <source>
        <dbReference type="ARBA" id="ARBA00023004"/>
    </source>
</evidence>
<keyword evidence="5 6" id="KW-0411">Iron-sulfur</keyword>
<feature type="binding site" evidence="6">
    <location>
        <position position="82"/>
    </location>
    <ligand>
        <name>[4Fe-4S] cluster</name>
        <dbReference type="ChEBI" id="CHEBI:49883"/>
        <note>4Fe-4S-S-AdoMet</note>
    </ligand>
</feature>
<organism evidence="8">
    <name type="scientific">Thermodesulfovibrio aggregans</name>
    <dbReference type="NCBI Taxonomy" id="86166"/>
    <lineage>
        <taxon>Bacteria</taxon>
        <taxon>Pseudomonadati</taxon>
        <taxon>Nitrospirota</taxon>
        <taxon>Thermodesulfovibrionia</taxon>
        <taxon>Thermodesulfovibrionales</taxon>
        <taxon>Thermodesulfovibrionaceae</taxon>
        <taxon>Thermodesulfovibrio</taxon>
    </lineage>
</organism>
<dbReference type="SFLD" id="SFLDG01101">
    <property type="entry name" value="Uncharacterised_Radical_SAM_Su"/>
    <property type="match status" value="1"/>
</dbReference>
<evidence type="ECO:0000313" key="8">
    <source>
        <dbReference type="EMBL" id="HGG99384.1"/>
    </source>
</evidence>
<dbReference type="PROSITE" id="PS51918">
    <property type="entry name" value="RADICAL_SAM"/>
    <property type="match status" value="1"/>
</dbReference>
<dbReference type="Pfam" id="PF04055">
    <property type="entry name" value="Radical_SAM"/>
    <property type="match status" value="1"/>
</dbReference>